<feature type="coiled-coil region" evidence="1">
    <location>
        <begin position="163"/>
        <end position="190"/>
    </location>
</feature>
<keyword evidence="3" id="KW-1185">Reference proteome</keyword>
<evidence type="ECO:0000256" key="1">
    <source>
        <dbReference type="SAM" id="Coils"/>
    </source>
</evidence>
<dbReference type="EMBL" id="BRXR01000001">
    <property type="protein sequence ID" value="GLC30039.1"/>
    <property type="molecule type" value="Genomic_DNA"/>
</dbReference>
<comment type="caution">
    <text evidence="2">The sequence shown here is derived from an EMBL/GenBank/DDBJ whole genome shotgun (WGS) entry which is preliminary data.</text>
</comment>
<reference evidence="2 3" key="1">
    <citation type="journal article" date="2024" name="Int. J. Syst. Evol. Microbiol.">
        <title>Clostridium omnivorum sp. nov., isolated from anoxic soil under the treatment of reductive soil disinfestation.</title>
        <authorList>
            <person name="Ueki A."/>
            <person name="Tonouchi A."/>
            <person name="Kaku N."/>
            <person name="Honma S."/>
            <person name="Ueki K."/>
        </authorList>
    </citation>
    <scope>NUCLEOTIDE SEQUENCE [LARGE SCALE GENOMIC DNA]</scope>
    <source>
        <strain evidence="2 3">E14</strain>
    </source>
</reference>
<keyword evidence="1" id="KW-0175">Coiled coil</keyword>
<accession>A0ABQ5N4J2</accession>
<sequence length="214" mass="24507">MSKIMSMFEKLNLMEKVSEEVPAVSNNEASPVEVKNDNIEPEKNALEKEIELPSESKTITVEPKVEAVNNKKVSFQVEGNMTIEEIYSSYGIENSNINTIFMLGNFINALPENLPYDVKKASVMNIISASNTDLNKLLSDGENRLNLLGEFIEKYENGAVNTVEEYKSEIEKLTDLIKKYKEQIRIKETKMEEQKYIIKYEAEKINSIIDFFTK</sequence>
<gene>
    <name evidence="2" type="ORF">bsdE14_14490</name>
</gene>
<organism evidence="2 3">
    <name type="scientific">Clostridium omnivorum</name>
    <dbReference type="NCBI Taxonomy" id="1604902"/>
    <lineage>
        <taxon>Bacteria</taxon>
        <taxon>Bacillati</taxon>
        <taxon>Bacillota</taxon>
        <taxon>Clostridia</taxon>
        <taxon>Eubacteriales</taxon>
        <taxon>Clostridiaceae</taxon>
        <taxon>Clostridium</taxon>
    </lineage>
</organism>
<protein>
    <submittedName>
        <fullName evidence="2">Uncharacterized protein</fullName>
    </submittedName>
</protein>
<evidence type="ECO:0000313" key="3">
    <source>
        <dbReference type="Proteomes" id="UP001208567"/>
    </source>
</evidence>
<proteinExistence type="predicted"/>
<dbReference type="Proteomes" id="UP001208567">
    <property type="component" value="Unassembled WGS sequence"/>
</dbReference>
<dbReference type="RefSeq" id="WP_264849306.1">
    <property type="nucleotide sequence ID" value="NZ_BRXR01000001.1"/>
</dbReference>
<name>A0ABQ5N4J2_9CLOT</name>
<evidence type="ECO:0000313" key="2">
    <source>
        <dbReference type="EMBL" id="GLC30039.1"/>
    </source>
</evidence>